<protein>
    <recommendedName>
        <fullName evidence="5">DUF4283 domain-containing protein</fullName>
    </recommendedName>
</protein>
<reference evidence="3 4" key="1">
    <citation type="journal article" date="2013" name="Front. Plant Sci.">
        <title>The Reference Genome of the Halophytic Plant Eutrema salsugineum.</title>
        <authorList>
            <person name="Yang R."/>
            <person name="Jarvis D.E."/>
            <person name="Chen H."/>
            <person name="Beilstein M.A."/>
            <person name="Grimwood J."/>
            <person name="Jenkins J."/>
            <person name="Shu S."/>
            <person name="Prochnik S."/>
            <person name="Xin M."/>
            <person name="Ma C."/>
            <person name="Schmutz J."/>
            <person name="Wing R.A."/>
            <person name="Mitchell-Olds T."/>
            <person name="Schumaker K.S."/>
            <person name="Wang X."/>
        </authorList>
    </citation>
    <scope>NUCLEOTIDE SEQUENCE [LARGE SCALE GENOMIC DNA]</scope>
</reference>
<organism evidence="3 4">
    <name type="scientific">Eutrema salsugineum</name>
    <name type="common">Saltwater cress</name>
    <name type="synonym">Sisymbrium salsugineum</name>
    <dbReference type="NCBI Taxonomy" id="72664"/>
    <lineage>
        <taxon>Eukaryota</taxon>
        <taxon>Viridiplantae</taxon>
        <taxon>Streptophyta</taxon>
        <taxon>Embryophyta</taxon>
        <taxon>Tracheophyta</taxon>
        <taxon>Spermatophyta</taxon>
        <taxon>Magnoliopsida</taxon>
        <taxon>eudicotyledons</taxon>
        <taxon>Gunneridae</taxon>
        <taxon>Pentapetalae</taxon>
        <taxon>rosids</taxon>
        <taxon>malvids</taxon>
        <taxon>Brassicales</taxon>
        <taxon>Brassicaceae</taxon>
        <taxon>Eutremeae</taxon>
        <taxon>Eutrema</taxon>
    </lineage>
</organism>
<evidence type="ECO:0008006" key="5">
    <source>
        <dbReference type="Google" id="ProtNLM"/>
    </source>
</evidence>
<feature type="domain" description="Zinc knuckle CX2CX4HX4C" evidence="2">
    <location>
        <begin position="164"/>
        <end position="209"/>
    </location>
</feature>
<sequence length="243" mass="28312">MSRLRKKKELSLIEELKERDLLEEGESVDIPDLENEDLIEENSLSVMVRCLNPAVHKVGGLVKALPPIWDLEYRVRGRGVSEHRVQFIFQCEKDFSFVLTKGPWFGNGWIVAVDQWTPNPRPDFLNQISFWIRIKGLLIHLLKKQAVESIISPLGKAHAWVPADKPLQFRKLAQFSTGEQIWTELTYEKLLKVCFLYKRLTHDQEGCPYNVAEVRSDVRERSMLCRSTPLRVTLDTDRRNKEK</sequence>
<dbReference type="PANTHER" id="PTHR31286">
    <property type="entry name" value="GLYCINE-RICH CELL WALL STRUCTURAL PROTEIN 1.8-LIKE"/>
    <property type="match status" value="1"/>
</dbReference>
<keyword evidence="4" id="KW-1185">Reference proteome</keyword>
<dbReference type="EMBL" id="KI517426">
    <property type="protein sequence ID" value="ESQ46190.1"/>
    <property type="molecule type" value="Genomic_DNA"/>
</dbReference>
<dbReference type="Pfam" id="PF14111">
    <property type="entry name" value="DUF4283"/>
    <property type="match status" value="1"/>
</dbReference>
<evidence type="ECO:0000313" key="3">
    <source>
        <dbReference type="EMBL" id="ESQ46190.1"/>
    </source>
</evidence>
<dbReference type="Proteomes" id="UP000030689">
    <property type="component" value="Unassembled WGS sequence"/>
</dbReference>
<dbReference type="PANTHER" id="PTHR31286:SF178">
    <property type="entry name" value="DUF4283 DOMAIN-CONTAINING PROTEIN"/>
    <property type="match status" value="1"/>
</dbReference>
<dbReference type="Pfam" id="PF14392">
    <property type="entry name" value="zf-CCHC_4"/>
    <property type="match status" value="1"/>
</dbReference>
<dbReference type="InterPro" id="IPR025558">
    <property type="entry name" value="DUF4283"/>
</dbReference>
<dbReference type="InterPro" id="IPR025836">
    <property type="entry name" value="Zn_knuckle_CX2CX4HX4C"/>
</dbReference>
<evidence type="ECO:0000259" key="1">
    <source>
        <dbReference type="Pfam" id="PF14111"/>
    </source>
</evidence>
<evidence type="ECO:0000313" key="4">
    <source>
        <dbReference type="Proteomes" id="UP000030689"/>
    </source>
</evidence>
<proteinExistence type="predicted"/>
<dbReference type="Gramene" id="ESQ46190">
    <property type="protein sequence ID" value="ESQ46190"/>
    <property type="gene ID" value="EUTSA_v10000534mg"/>
</dbReference>
<dbReference type="AlphaFoldDB" id="V4L745"/>
<dbReference type="KEGG" id="eus:EUTSA_v10000534mg"/>
<gene>
    <name evidence="3" type="ORF">EUTSA_v10000534mg</name>
</gene>
<feature type="non-terminal residue" evidence="3">
    <location>
        <position position="243"/>
    </location>
</feature>
<feature type="domain" description="DUF4283" evidence="1">
    <location>
        <begin position="40"/>
        <end position="120"/>
    </location>
</feature>
<accession>V4L745</accession>
<evidence type="ECO:0000259" key="2">
    <source>
        <dbReference type="Pfam" id="PF14392"/>
    </source>
</evidence>
<name>V4L745_EUTSA</name>
<dbReference type="InterPro" id="IPR040256">
    <property type="entry name" value="At4g02000-like"/>
</dbReference>